<keyword evidence="4" id="KW-1185">Reference proteome</keyword>
<organism evidence="3 4">
    <name type="scientific">Tritrichomonas foetus</name>
    <dbReference type="NCBI Taxonomy" id="1144522"/>
    <lineage>
        <taxon>Eukaryota</taxon>
        <taxon>Metamonada</taxon>
        <taxon>Parabasalia</taxon>
        <taxon>Tritrichomonadida</taxon>
        <taxon>Tritrichomonadidae</taxon>
        <taxon>Tritrichomonas</taxon>
    </lineage>
</organism>
<dbReference type="AlphaFoldDB" id="A0A1J4IZY3"/>
<keyword evidence="1" id="KW-0175">Coiled coil</keyword>
<comment type="caution">
    <text evidence="3">The sequence shown here is derived from an EMBL/GenBank/DDBJ whole genome shotgun (WGS) entry which is preliminary data.</text>
</comment>
<feature type="region of interest" description="Disordered" evidence="2">
    <location>
        <begin position="742"/>
        <end position="762"/>
    </location>
</feature>
<gene>
    <name evidence="3" type="ORF">TRFO_12151</name>
</gene>
<feature type="compositionally biased region" description="Basic residues" evidence="2">
    <location>
        <begin position="312"/>
        <end position="322"/>
    </location>
</feature>
<dbReference type="VEuPathDB" id="TrichDB:TRFO_12151"/>
<evidence type="ECO:0000256" key="2">
    <source>
        <dbReference type="SAM" id="MobiDB-lite"/>
    </source>
</evidence>
<reference evidence="3" key="1">
    <citation type="submission" date="2016-10" db="EMBL/GenBank/DDBJ databases">
        <authorList>
            <person name="Benchimol M."/>
            <person name="Almeida L.G."/>
            <person name="Vasconcelos A.T."/>
            <person name="Perreira-Neves A."/>
            <person name="Rosa I.A."/>
            <person name="Tasca T."/>
            <person name="Bogo M.R."/>
            <person name="de Souza W."/>
        </authorList>
    </citation>
    <scope>NUCLEOTIDE SEQUENCE [LARGE SCALE GENOMIC DNA]</scope>
    <source>
        <strain evidence="3">K</strain>
    </source>
</reference>
<evidence type="ECO:0000313" key="3">
    <source>
        <dbReference type="EMBL" id="OHS92966.1"/>
    </source>
</evidence>
<dbReference type="Proteomes" id="UP000179807">
    <property type="component" value="Unassembled WGS sequence"/>
</dbReference>
<protein>
    <submittedName>
        <fullName evidence="3">Uncharacterized protein</fullName>
    </submittedName>
</protein>
<dbReference type="GeneID" id="94831167"/>
<sequence>MIADKNEAFSHNSCKKLAQLSKVIFAMTAQKQDRGDSCNELSNDFDGVISNMLQQHQYQLDLIFNSLYKYRKNCITSSCKEFGSSYKQTKIEFANFISNQGNKYNELMNEIKQIQKAIRTFQMAALQSAAKFLDFSEVVERDLKQKENASQVSAKAIRQHVRPILEKIVAYEDEQQFQFNIIAKEYRTKKENLKLQYSNDLKEIKTKTRPFLKQMKNNISVLRNETKTLKNDYSKIVKDHSEFSKKQLKIRNKIIADTNQTIRTIQRQIVQLSNRPNLKSYNTTLINKLMESRASNQIRFKQMYDQLVKESHRLKHQRHSLNRSKSSENSKRDKENLEFLKNQNIEFEKQKSKKMELHKYHCQLVDTALQDTERLNSILNQLIMKSIKNENSQSSYFLHGNEQQYNSTANNLKAILENVQLIINNYESEFNMILKKLTFDFSNVKEVISKLENDTKEFQKAHEKKIASKTRKTKHEIEEYQKTCDQRKNNRIEENVTLIKQKADLKSKSLKDFQSKFNKELQDKQKQIEKEYNEKISEFKVESTIININQELNDHKTDVTKLNAKINFWDQQVKQAKLLAEKKIEAFDKQINTLNKSRRQFERGVKTETQKIDENYEVKIQIRQVDLKDKMENISKLYTNEENVRGCDIIEGIRKVQEAQNRKLNLLLRKEREKEEMIKSQEKKISEIKQQINDFNNSVKNNQLYEEISKQKSTLNKIIFDLEKKRIEEVAKIKKEIEDKKKEYQRKESTISNQKNQENAKYHESKQQIIQQKEDLIEQAKQKTAVIDTEYQSKIERLNINHEKEIKALKTRIEFAKKSHEEFVAQCENDKTKLHENFETEISAKKTSHYNKFSFNEYGEIDQQILNLIKTKVNIASSKSPELIRKESESVILQLQKRAVMKTQNLSNEFNSHYENLKTIFEGPVEQETHHSIISGRKIASSLSQRVESSKNIILFESGSNKRIPQLVTPQLA</sequence>
<feature type="compositionally biased region" description="Basic and acidic residues" evidence="2">
    <location>
        <begin position="325"/>
        <end position="335"/>
    </location>
</feature>
<evidence type="ECO:0000313" key="4">
    <source>
        <dbReference type="Proteomes" id="UP000179807"/>
    </source>
</evidence>
<dbReference type="RefSeq" id="XP_068346103.1">
    <property type="nucleotide sequence ID" value="XM_068496463.1"/>
</dbReference>
<name>A0A1J4IZY3_9EUKA</name>
<feature type="region of interest" description="Disordered" evidence="2">
    <location>
        <begin position="311"/>
        <end position="335"/>
    </location>
</feature>
<feature type="coiled-coil region" evidence="1">
    <location>
        <begin position="514"/>
        <end position="565"/>
    </location>
</feature>
<proteinExistence type="predicted"/>
<accession>A0A1J4IZY3</accession>
<feature type="coiled-coil region" evidence="1">
    <location>
        <begin position="654"/>
        <end position="698"/>
    </location>
</feature>
<evidence type="ECO:0000256" key="1">
    <source>
        <dbReference type="SAM" id="Coils"/>
    </source>
</evidence>
<feature type="coiled-coil region" evidence="1">
    <location>
        <begin position="183"/>
        <end position="275"/>
    </location>
</feature>
<dbReference type="EMBL" id="MLAK01001448">
    <property type="protein sequence ID" value="OHS92966.1"/>
    <property type="molecule type" value="Genomic_DNA"/>
</dbReference>
<feature type="coiled-coil region" evidence="1">
    <location>
        <begin position="97"/>
        <end position="124"/>
    </location>
</feature>